<proteinExistence type="predicted"/>
<dbReference type="PANTHER" id="PTHR10881:SF62">
    <property type="entry name" value="GOLGIN SUBFAMILY A MEMBER 8H-RELATED"/>
    <property type="match status" value="1"/>
</dbReference>
<protein>
    <submittedName>
        <fullName evidence="2">Uncharacterized protein</fullName>
    </submittedName>
</protein>
<reference evidence="2 3" key="1">
    <citation type="submission" date="2013-03" db="EMBL/GenBank/DDBJ databases">
        <authorList>
            <person name="Warren W."/>
            <person name="Wilson R.K."/>
        </authorList>
    </citation>
    <scope>NUCLEOTIDE SEQUENCE</scope>
</reference>
<accession>A0A7N9CVP2</accession>
<feature type="region of interest" description="Disordered" evidence="1">
    <location>
        <begin position="184"/>
        <end position="228"/>
    </location>
</feature>
<reference evidence="2" key="3">
    <citation type="submission" date="2025-09" db="UniProtKB">
        <authorList>
            <consortium name="Ensembl"/>
        </authorList>
    </citation>
    <scope>IDENTIFICATION</scope>
</reference>
<dbReference type="GO" id="GO:0007030">
    <property type="term" value="P:Golgi organization"/>
    <property type="evidence" value="ECO:0007669"/>
    <property type="project" value="TreeGrafter"/>
</dbReference>
<name>A0A7N9CVP2_MACFA</name>
<evidence type="ECO:0000313" key="2">
    <source>
        <dbReference type="Ensembl" id="ENSMFAP00000054395.1"/>
    </source>
</evidence>
<reference evidence="2" key="2">
    <citation type="submission" date="2025-08" db="UniProtKB">
        <authorList>
            <consortium name="Ensembl"/>
        </authorList>
    </citation>
    <scope>IDENTIFICATION</scope>
</reference>
<dbReference type="GO" id="GO:0000137">
    <property type="term" value="C:Golgi cis cisterna"/>
    <property type="evidence" value="ECO:0007669"/>
    <property type="project" value="TreeGrafter"/>
</dbReference>
<sequence>CHKSLCTYYCLATPLSPSSFSLTNGLVALRPHPLSAFYWGPGYASSGSVPQLPGRRLEVLISARWDFADVAPTPPPSPPRDGRRNLTEQIGHSKGKGGVECSDVAVCLGTVITARPATDLTTQSRKHSRSISGSSGHSTNFQLEGEWRLWDLGARGFRLPYSLHIDIDSGKSLHFPVKKYWQRNSPGVPAGAKRNRKTNGSGPETATADGCHSPGDSATGIHGEGPTSSASLKDLESLCQELAVVLDSRSVKISQLNNIIKSLRLQIQTLSSVAVVENQQRPKSSVLGSLRRVYQKEQKKQVQHQLEVVT</sequence>
<dbReference type="PANTHER" id="PTHR10881">
    <property type="entry name" value="GOLGIN SUBFAMILY A MEMBER-RELATED"/>
    <property type="match status" value="1"/>
</dbReference>
<evidence type="ECO:0000313" key="3">
    <source>
        <dbReference type="Proteomes" id="UP000233100"/>
    </source>
</evidence>
<dbReference type="Proteomes" id="UP000233100">
    <property type="component" value="Chromosome 7"/>
</dbReference>
<dbReference type="Ensembl" id="ENSMFAT00000086144.1">
    <property type="protein sequence ID" value="ENSMFAP00000054395.1"/>
    <property type="gene ID" value="ENSMFAG00000055169.1"/>
</dbReference>
<dbReference type="AlphaFoldDB" id="A0A7N9CVP2"/>
<dbReference type="GO" id="GO:0032580">
    <property type="term" value="C:Golgi cisterna membrane"/>
    <property type="evidence" value="ECO:0007669"/>
    <property type="project" value="TreeGrafter"/>
</dbReference>
<dbReference type="GO" id="GO:0005801">
    <property type="term" value="C:cis-Golgi network"/>
    <property type="evidence" value="ECO:0007669"/>
    <property type="project" value="TreeGrafter"/>
</dbReference>
<dbReference type="GeneTree" id="ENSGT00530000062932"/>
<organism evidence="2 3">
    <name type="scientific">Macaca fascicularis</name>
    <name type="common">Crab-eating macaque</name>
    <name type="synonym">Cynomolgus monkey</name>
    <dbReference type="NCBI Taxonomy" id="9541"/>
    <lineage>
        <taxon>Eukaryota</taxon>
        <taxon>Metazoa</taxon>
        <taxon>Chordata</taxon>
        <taxon>Craniata</taxon>
        <taxon>Vertebrata</taxon>
        <taxon>Euteleostomi</taxon>
        <taxon>Mammalia</taxon>
        <taxon>Eutheria</taxon>
        <taxon>Euarchontoglires</taxon>
        <taxon>Primates</taxon>
        <taxon>Haplorrhini</taxon>
        <taxon>Catarrhini</taxon>
        <taxon>Cercopithecidae</taxon>
        <taxon>Cercopithecinae</taxon>
        <taxon>Macaca</taxon>
    </lineage>
</organism>
<dbReference type="InterPro" id="IPR024858">
    <property type="entry name" value="GOLGA"/>
</dbReference>
<evidence type="ECO:0000256" key="1">
    <source>
        <dbReference type="SAM" id="MobiDB-lite"/>
    </source>
</evidence>
<keyword evidence="3" id="KW-1185">Reference proteome</keyword>